<gene>
    <name evidence="2" type="ORF">KOW79_007489</name>
</gene>
<dbReference type="AlphaFoldDB" id="A0A9D3SN16"/>
<evidence type="ECO:0000313" key="3">
    <source>
        <dbReference type="Proteomes" id="UP000824219"/>
    </source>
</evidence>
<name>A0A9D3SN16_9TELE</name>
<protein>
    <submittedName>
        <fullName evidence="2">Uncharacterized protein</fullName>
    </submittedName>
</protein>
<dbReference type="Proteomes" id="UP000824219">
    <property type="component" value="Linkage Group LG08"/>
</dbReference>
<organism evidence="2 3">
    <name type="scientific">Hemibagrus wyckioides</name>
    <dbReference type="NCBI Taxonomy" id="337641"/>
    <lineage>
        <taxon>Eukaryota</taxon>
        <taxon>Metazoa</taxon>
        <taxon>Chordata</taxon>
        <taxon>Craniata</taxon>
        <taxon>Vertebrata</taxon>
        <taxon>Euteleostomi</taxon>
        <taxon>Actinopterygii</taxon>
        <taxon>Neopterygii</taxon>
        <taxon>Teleostei</taxon>
        <taxon>Ostariophysi</taxon>
        <taxon>Siluriformes</taxon>
        <taxon>Bagridae</taxon>
        <taxon>Hemibagrus</taxon>
    </lineage>
</organism>
<keyword evidence="3" id="KW-1185">Reference proteome</keyword>
<reference evidence="2 3" key="1">
    <citation type="submission" date="2021-06" db="EMBL/GenBank/DDBJ databases">
        <title>Chromosome-level genome assembly of the red-tail catfish (Hemibagrus wyckioides).</title>
        <authorList>
            <person name="Shao F."/>
        </authorList>
    </citation>
    <scope>NUCLEOTIDE SEQUENCE [LARGE SCALE GENOMIC DNA]</scope>
    <source>
        <strain evidence="2">EC202008001</strain>
        <tissue evidence="2">Blood</tissue>
    </source>
</reference>
<evidence type="ECO:0000256" key="1">
    <source>
        <dbReference type="SAM" id="MobiDB-lite"/>
    </source>
</evidence>
<dbReference type="EMBL" id="JAHKSW010000008">
    <property type="protein sequence ID" value="KAG7329315.1"/>
    <property type="molecule type" value="Genomic_DNA"/>
</dbReference>
<evidence type="ECO:0000313" key="2">
    <source>
        <dbReference type="EMBL" id="KAG7329315.1"/>
    </source>
</evidence>
<accession>A0A9D3SN16</accession>
<proteinExistence type="predicted"/>
<sequence length="170" mass="18315">MDACRVKIPSSSWQRCQALRQKGACSCVELTATSEGPEQTICRENKMAKLFKSKCSFPLCWEKQNVGVQGLGHGLPPRALQVVCWFVLHSEPQKNLKRRGRIEGLKWPSSSVQIPAHLSPTRSPSPSPGPSAPAGTSAGSAASPSLLLFRSESLSHTDISSACHSQNLGH</sequence>
<comment type="caution">
    <text evidence="2">The sequence shown here is derived from an EMBL/GenBank/DDBJ whole genome shotgun (WGS) entry which is preliminary data.</text>
</comment>
<feature type="region of interest" description="Disordered" evidence="1">
    <location>
        <begin position="113"/>
        <end position="140"/>
    </location>
</feature>